<evidence type="ECO:0000313" key="2">
    <source>
        <dbReference type="Proteomes" id="UP000638648"/>
    </source>
</evidence>
<evidence type="ECO:0000313" key="1">
    <source>
        <dbReference type="EMBL" id="MBE1609777.1"/>
    </source>
</evidence>
<proteinExistence type="predicted"/>
<dbReference type="RefSeq" id="WP_192753301.1">
    <property type="nucleotide sequence ID" value="NZ_BAABJL010000181.1"/>
</dbReference>
<organism evidence="1 2">
    <name type="scientific">Actinopolymorpha pittospori</name>
    <dbReference type="NCBI Taxonomy" id="648752"/>
    <lineage>
        <taxon>Bacteria</taxon>
        <taxon>Bacillati</taxon>
        <taxon>Actinomycetota</taxon>
        <taxon>Actinomycetes</taxon>
        <taxon>Propionibacteriales</taxon>
        <taxon>Actinopolymorphaceae</taxon>
        <taxon>Actinopolymorpha</taxon>
    </lineage>
</organism>
<sequence>MYDETAVDPVWTVQRGEWLHVAEATLVEVERRYAGRAKICNHLPADEVRDDFAQALNKALKG</sequence>
<name>A0A927N6C3_9ACTN</name>
<accession>A0A927N6C3</accession>
<dbReference type="AlphaFoldDB" id="A0A927N6C3"/>
<dbReference type="Proteomes" id="UP000638648">
    <property type="component" value="Unassembled WGS sequence"/>
</dbReference>
<gene>
    <name evidence="1" type="ORF">HEB94_006625</name>
</gene>
<protein>
    <submittedName>
        <fullName evidence="1">Uncharacterized protein</fullName>
    </submittedName>
</protein>
<comment type="caution">
    <text evidence="1">The sequence shown here is derived from an EMBL/GenBank/DDBJ whole genome shotgun (WGS) entry which is preliminary data.</text>
</comment>
<reference evidence="1" key="1">
    <citation type="submission" date="2020-10" db="EMBL/GenBank/DDBJ databases">
        <title>Sequencing the genomes of 1000 actinobacteria strains.</title>
        <authorList>
            <person name="Klenk H.-P."/>
        </authorList>
    </citation>
    <scope>NUCLEOTIDE SEQUENCE</scope>
    <source>
        <strain evidence="1">DSM 45354</strain>
    </source>
</reference>
<dbReference type="EMBL" id="JADBEM010000001">
    <property type="protein sequence ID" value="MBE1609777.1"/>
    <property type="molecule type" value="Genomic_DNA"/>
</dbReference>
<keyword evidence="2" id="KW-1185">Reference proteome</keyword>